<keyword evidence="2" id="KW-0812">Transmembrane</keyword>
<accession>M5SL30</accession>
<keyword evidence="2" id="KW-0472">Membrane</keyword>
<evidence type="ECO:0000313" key="4">
    <source>
        <dbReference type="Proteomes" id="UP000011996"/>
    </source>
</evidence>
<dbReference type="AlphaFoldDB" id="M5SL30"/>
<organism evidence="3 4">
    <name type="scientific">Rhodopirellula europaea SH398</name>
    <dbReference type="NCBI Taxonomy" id="1263868"/>
    <lineage>
        <taxon>Bacteria</taxon>
        <taxon>Pseudomonadati</taxon>
        <taxon>Planctomycetota</taxon>
        <taxon>Planctomycetia</taxon>
        <taxon>Pirellulales</taxon>
        <taxon>Pirellulaceae</taxon>
        <taxon>Rhodopirellula</taxon>
    </lineage>
</organism>
<gene>
    <name evidence="3" type="ORF">RESH_00927</name>
</gene>
<feature type="compositionally biased region" description="Low complexity" evidence="1">
    <location>
        <begin position="17"/>
        <end position="26"/>
    </location>
</feature>
<proteinExistence type="predicted"/>
<feature type="region of interest" description="Disordered" evidence="1">
    <location>
        <begin position="197"/>
        <end position="220"/>
    </location>
</feature>
<feature type="region of interest" description="Disordered" evidence="1">
    <location>
        <begin position="1"/>
        <end position="26"/>
    </location>
</feature>
<reference evidence="3 4" key="1">
    <citation type="journal article" date="2013" name="Mar. Genomics">
        <title>Expression of sulfatases in Rhodopirellula baltica and the diversity of sulfatases in the genus Rhodopirellula.</title>
        <authorList>
            <person name="Wegner C.E."/>
            <person name="Richter-Heitmann T."/>
            <person name="Klindworth A."/>
            <person name="Klockow C."/>
            <person name="Richter M."/>
            <person name="Achstetter T."/>
            <person name="Glockner F.O."/>
            <person name="Harder J."/>
        </authorList>
    </citation>
    <scope>NUCLEOTIDE SEQUENCE [LARGE SCALE GENOMIC DNA]</scope>
    <source>
        <strain evidence="3 4">SH398</strain>
    </source>
</reference>
<evidence type="ECO:0000313" key="3">
    <source>
        <dbReference type="EMBL" id="EMI28452.1"/>
    </source>
</evidence>
<sequence>MPPNFAEEFTPVESNESFSPKSSGSASPSRLGRIAFFGLLVGGVLSVAFLFISQPRNSHLREQKIDRAEGGDSSASVAGATFANDRFDSGVATSILTPVDVVQKQLEAMRLAASDPDQLVTCYSLASAGNRATTGPFNRFCKLFEAPPFDLLIGHREAMVGRASMDGGKANVMVTVITANNESLTYGFVLTTQSSTQSFDRNTQGSNEEDGSSLDESSSPLEKCWMTEAVFPI</sequence>
<dbReference type="PATRIC" id="fig|1263868.3.peg.1003"/>
<dbReference type="STRING" id="1263868.RESH_00927"/>
<evidence type="ECO:0000256" key="2">
    <source>
        <dbReference type="SAM" id="Phobius"/>
    </source>
</evidence>
<dbReference type="Proteomes" id="UP000011996">
    <property type="component" value="Unassembled WGS sequence"/>
</dbReference>
<evidence type="ECO:0000256" key="1">
    <source>
        <dbReference type="SAM" id="MobiDB-lite"/>
    </source>
</evidence>
<comment type="caution">
    <text evidence="3">The sequence shown here is derived from an EMBL/GenBank/DDBJ whole genome shotgun (WGS) entry which is preliminary data.</text>
</comment>
<protein>
    <submittedName>
        <fullName evidence="3">Uncharacterized protein</fullName>
    </submittedName>
</protein>
<dbReference type="EMBL" id="ANOF01000034">
    <property type="protein sequence ID" value="EMI28452.1"/>
    <property type="molecule type" value="Genomic_DNA"/>
</dbReference>
<name>M5SL30_9BACT</name>
<feature type="transmembrane region" description="Helical" evidence="2">
    <location>
        <begin position="34"/>
        <end position="52"/>
    </location>
</feature>
<keyword evidence="2" id="KW-1133">Transmembrane helix</keyword>